<evidence type="ECO:0000256" key="9">
    <source>
        <dbReference type="ARBA" id="ARBA00023237"/>
    </source>
</evidence>
<dbReference type="InterPro" id="IPR010105">
    <property type="entry name" value="TonB_sidphr_rcpt"/>
</dbReference>
<dbReference type="InterPro" id="IPR036942">
    <property type="entry name" value="Beta-barrel_TonB_sf"/>
</dbReference>
<keyword evidence="5 10" id="KW-0812">Transmembrane</keyword>
<feature type="domain" description="TonB-dependent receptor-like beta-barrel" evidence="12">
    <location>
        <begin position="230"/>
        <end position="670"/>
    </location>
</feature>
<name>A0A1E7RF84_9GAMM</name>
<evidence type="ECO:0000313" key="15">
    <source>
        <dbReference type="Proteomes" id="UP000185895"/>
    </source>
</evidence>
<protein>
    <submittedName>
        <fullName evidence="14">Ferrichrome-iron receptor</fullName>
    </submittedName>
</protein>
<evidence type="ECO:0000259" key="13">
    <source>
        <dbReference type="Pfam" id="PF07715"/>
    </source>
</evidence>
<dbReference type="InterPro" id="IPR037066">
    <property type="entry name" value="Plug_dom_sf"/>
</dbReference>
<accession>A0A1E7RF84</accession>
<dbReference type="InterPro" id="IPR000531">
    <property type="entry name" value="Beta-barrel_TonB"/>
</dbReference>
<comment type="similarity">
    <text evidence="2 10 11">Belongs to the TonB-dependent receptor family.</text>
</comment>
<proteinExistence type="inferred from homology"/>
<dbReference type="STRING" id="1262585.BJI46_07240"/>
<dbReference type="GO" id="GO:0038023">
    <property type="term" value="F:signaling receptor activity"/>
    <property type="evidence" value="ECO:0007669"/>
    <property type="project" value="InterPro"/>
</dbReference>
<dbReference type="InterPro" id="IPR012910">
    <property type="entry name" value="Plug_dom"/>
</dbReference>
<evidence type="ECO:0000256" key="7">
    <source>
        <dbReference type="ARBA" id="ARBA00023136"/>
    </source>
</evidence>
<evidence type="ECO:0000256" key="8">
    <source>
        <dbReference type="ARBA" id="ARBA00023170"/>
    </source>
</evidence>
<keyword evidence="6 11" id="KW-0798">TonB box</keyword>
<evidence type="ECO:0000256" key="1">
    <source>
        <dbReference type="ARBA" id="ARBA00004571"/>
    </source>
</evidence>
<dbReference type="AlphaFoldDB" id="A0A1E7RF84"/>
<keyword evidence="4 10" id="KW-1134">Transmembrane beta strand</keyword>
<evidence type="ECO:0000256" key="2">
    <source>
        <dbReference type="ARBA" id="ARBA00009810"/>
    </source>
</evidence>
<keyword evidence="15" id="KW-1185">Reference proteome</keyword>
<reference evidence="14 15" key="1">
    <citation type="submission" date="2016-09" db="EMBL/GenBank/DDBJ databases">
        <authorList>
            <person name="Capua I."/>
            <person name="De Benedictis P."/>
            <person name="Joannis T."/>
            <person name="Lombin L.H."/>
            <person name="Cattoli G."/>
        </authorList>
    </citation>
    <scope>NUCLEOTIDE SEQUENCE [LARGE SCALE GENOMIC DNA]</scope>
    <source>
        <strain evidence="14 15">ANC 4671</strain>
    </source>
</reference>
<dbReference type="GO" id="GO:0015344">
    <property type="term" value="F:siderophore uptake transmembrane transporter activity"/>
    <property type="evidence" value="ECO:0007669"/>
    <property type="project" value="TreeGrafter"/>
</dbReference>
<dbReference type="GO" id="GO:0015891">
    <property type="term" value="P:siderophore transport"/>
    <property type="evidence" value="ECO:0007669"/>
    <property type="project" value="InterPro"/>
</dbReference>
<keyword evidence="9 10" id="KW-0998">Cell outer membrane</keyword>
<dbReference type="Gene3D" id="2.40.170.20">
    <property type="entry name" value="TonB-dependent receptor, beta-barrel domain"/>
    <property type="match status" value="1"/>
</dbReference>
<dbReference type="EMBL" id="MKKK01000002">
    <property type="protein sequence ID" value="OEY97946.1"/>
    <property type="molecule type" value="Genomic_DNA"/>
</dbReference>
<comment type="caution">
    <text evidence="14">The sequence shown here is derived from an EMBL/GenBank/DDBJ whole genome shotgun (WGS) entry which is preliminary data.</text>
</comment>
<evidence type="ECO:0000256" key="11">
    <source>
        <dbReference type="RuleBase" id="RU003357"/>
    </source>
</evidence>
<dbReference type="NCBIfam" id="TIGR01783">
    <property type="entry name" value="TonB-siderophor"/>
    <property type="match status" value="1"/>
</dbReference>
<evidence type="ECO:0000256" key="10">
    <source>
        <dbReference type="PROSITE-ProRule" id="PRU01360"/>
    </source>
</evidence>
<comment type="subcellular location">
    <subcellularLocation>
        <location evidence="1 10">Cell outer membrane</location>
        <topology evidence="1 10">Multi-pass membrane protein</topology>
    </subcellularLocation>
</comment>
<dbReference type="Proteomes" id="UP000185895">
    <property type="component" value="Unassembled WGS sequence"/>
</dbReference>
<dbReference type="OrthoDB" id="127311at2"/>
<dbReference type="PANTHER" id="PTHR32552:SF90">
    <property type="entry name" value="METAL-PSEUDOPALINE RECEPTOR CNTO"/>
    <property type="match status" value="1"/>
</dbReference>
<evidence type="ECO:0000259" key="12">
    <source>
        <dbReference type="Pfam" id="PF00593"/>
    </source>
</evidence>
<evidence type="ECO:0000256" key="3">
    <source>
        <dbReference type="ARBA" id="ARBA00022448"/>
    </source>
</evidence>
<dbReference type="Gene3D" id="2.170.130.10">
    <property type="entry name" value="TonB-dependent receptor, plug domain"/>
    <property type="match status" value="1"/>
</dbReference>
<feature type="domain" description="TonB-dependent receptor plug" evidence="13">
    <location>
        <begin position="58"/>
        <end position="160"/>
    </location>
</feature>
<sequence>MRPVGFFYVGMIISTISSLSFAEQIRQLETLVINTTDQPMGYQNKSSETATKFQLDELKTPQNIQTVNANLLRDRDVQRVSDVIGLVSGVSALNPMGGLWDNYSIRGFNTDQTLGASGLRNGINANLGMSAARDMVNIDSIEFLKGPEAAMYGAGDPGGTLNVITKKPSFSPEHQISLRAGTYDQYRIALDSSNAITDHLAYRLGIAYENNHSFRDYVKNDRLFIAPQFTWQINDQTQLDYDSEYSLTNNLFDRGVLAVNQQLGQIPKSRFLGEPKDGLMNMNDYLQQIRIKHQMDNGWNSESTINFKHNSWQGYSTEAWKLKQNDNLNRERRYRQYATTSYLFQQDLTGELNTGNIQHKLYIGATASTLKVDNDLHRYRKDGVNEQNLINIDYPVYGIDLPTVAPTYRTIEHQNNLALTLSDYMTLNDEWSVLLGGRFDYYQQKYQEFIQSISGRQNIYHFSPKFAINYSPNNQWSIFMNVGQSFHLNSGLDIQNHAFDPEKAWTYELGSKWKLWDDRVTATTSIFHITKQNVLTTNPIDSAYMITAGEEKSRGFEFDLAAQPIEDLNLRLAYSYTDAYVSKSDNNSGIPVGARLLNSAKHSANLFAMYDFWQKDDRKLGVGGNIQYISARAGNIADDGFELPSYTLLNLNAYYQLNPELRFQFTLNNVLNKTYYTSSLKDVWVTPGNPREVFLSIDYKF</sequence>
<organism evidence="14 15">
    <name type="scientific">Acinetobacter qingfengensis</name>
    <dbReference type="NCBI Taxonomy" id="1262585"/>
    <lineage>
        <taxon>Bacteria</taxon>
        <taxon>Pseudomonadati</taxon>
        <taxon>Pseudomonadota</taxon>
        <taxon>Gammaproteobacteria</taxon>
        <taxon>Moraxellales</taxon>
        <taxon>Moraxellaceae</taxon>
        <taxon>Acinetobacter</taxon>
    </lineage>
</organism>
<dbReference type="CDD" id="cd01347">
    <property type="entry name" value="ligand_gated_channel"/>
    <property type="match status" value="1"/>
</dbReference>
<evidence type="ECO:0000256" key="6">
    <source>
        <dbReference type="ARBA" id="ARBA00023077"/>
    </source>
</evidence>
<dbReference type="SUPFAM" id="SSF56935">
    <property type="entry name" value="Porins"/>
    <property type="match status" value="1"/>
</dbReference>
<dbReference type="InterPro" id="IPR039426">
    <property type="entry name" value="TonB-dep_rcpt-like"/>
</dbReference>
<dbReference type="PROSITE" id="PS52016">
    <property type="entry name" value="TONB_DEPENDENT_REC_3"/>
    <property type="match status" value="1"/>
</dbReference>
<keyword evidence="7 10" id="KW-0472">Membrane</keyword>
<keyword evidence="8 14" id="KW-0675">Receptor</keyword>
<evidence type="ECO:0000256" key="5">
    <source>
        <dbReference type="ARBA" id="ARBA00022692"/>
    </source>
</evidence>
<dbReference type="Pfam" id="PF00593">
    <property type="entry name" value="TonB_dep_Rec_b-barrel"/>
    <property type="match status" value="1"/>
</dbReference>
<dbReference type="PANTHER" id="PTHR32552">
    <property type="entry name" value="FERRICHROME IRON RECEPTOR-RELATED"/>
    <property type="match status" value="1"/>
</dbReference>
<keyword evidence="3 10" id="KW-0813">Transport</keyword>
<gene>
    <name evidence="14" type="ORF">BJI46_07240</name>
</gene>
<dbReference type="Pfam" id="PF07715">
    <property type="entry name" value="Plug"/>
    <property type="match status" value="1"/>
</dbReference>
<dbReference type="FunFam" id="2.40.170.20:FF:000005">
    <property type="entry name" value="TonB-dependent siderophore receptor"/>
    <property type="match status" value="1"/>
</dbReference>
<evidence type="ECO:0000313" key="14">
    <source>
        <dbReference type="EMBL" id="OEY97946.1"/>
    </source>
</evidence>
<dbReference type="GO" id="GO:0009279">
    <property type="term" value="C:cell outer membrane"/>
    <property type="evidence" value="ECO:0007669"/>
    <property type="project" value="UniProtKB-SubCell"/>
</dbReference>
<evidence type="ECO:0000256" key="4">
    <source>
        <dbReference type="ARBA" id="ARBA00022452"/>
    </source>
</evidence>